<keyword evidence="4" id="KW-1185">Reference proteome</keyword>
<comment type="similarity">
    <text evidence="1">Belongs to the universal stress protein A family.</text>
</comment>
<feature type="domain" description="UspA" evidence="2">
    <location>
        <begin position="2"/>
        <end position="140"/>
    </location>
</feature>
<protein>
    <submittedName>
        <fullName evidence="3">Universal stress protein</fullName>
    </submittedName>
</protein>
<evidence type="ECO:0000313" key="3">
    <source>
        <dbReference type="EMBL" id="TAI48431.1"/>
    </source>
</evidence>
<dbReference type="RefSeq" id="WP_130608442.1">
    <property type="nucleotide sequence ID" value="NZ_SGIU01000001.1"/>
</dbReference>
<accession>A0A4Q8QDH4</accession>
<dbReference type="Proteomes" id="UP000291981">
    <property type="component" value="Unassembled WGS sequence"/>
</dbReference>
<evidence type="ECO:0000256" key="1">
    <source>
        <dbReference type="ARBA" id="ARBA00008791"/>
    </source>
</evidence>
<dbReference type="OrthoDB" id="9788959at2"/>
<dbReference type="InterPro" id="IPR006016">
    <property type="entry name" value="UspA"/>
</dbReference>
<dbReference type="PRINTS" id="PR01438">
    <property type="entry name" value="UNVRSLSTRESS"/>
</dbReference>
<name>A0A4Q8QDH4_9FLAO</name>
<dbReference type="Gene3D" id="3.40.50.620">
    <property type="entry name" value="HUPs"/>
    <property type="match status" value="2"/>
</dbReference>
<comment type="caution">
    <text evidence="3">The sequence shown here is derived from an EMBL/GenBank/DDBJ whole genome shotgun (WGS) entry which is preliminary data.</text>
</comment>
<dbReference type="CDD" id="cd00293">
    <property type="entry name" value="USP-like"/>
    <property type="match status" value="2"/>
</dbReference>
<dbReference type="EMBL" id="SGIU01000001">
    <property type="protein sequence ID" value="TAI48431.1"/>
    <property type="molecule type" value="Genomic_DNA"/>
</dbReference>
<dbReference type="SUPFAM" id="SSF52402">
    <property type="entry name" value="Adenine nucleotide alpha hydrolases-like"/>
    <property type="match status" value="2"/>
</dbReference>
<sequence>MERILVPVDFSDYSKYALEVAAQIAGEKKMQITVLHMIGISPSRLALNESEEQKEAEYYMDLAKKHFAKFLNEDFLKGVKLELMVQNYKIFSEINAIVREHHIDLVVMGSHGESGLLDSFVGSNTEKVVRTSDIPVLVVKKKISNFKLDSLVFAWNFKEEILNVYKRAKKFADFFSARLYPVYVNRPTLNFKSDKELTSEIDEIQKEINLTEEVVIYSDYSVEKGVLHYAEKIHADAVVIPTHGRRGLAHFFLGSIGEDIANRANIPVITFKTH</sequence>
<dbReference type="Pfam" id="PF00582">
    <property type="entry name" value="Usp"/>
    <property type="match status" value="2"/>
</dbReference>
<dbReference type="AlphaFoldDB" id="A0A4Q8QDH4"/>
<evidence type="ECO:0000313" key="4">
    <source>
        <dbReference type="Proteomes" id="UP000291981"/>
    </source>
</evidence>
<dbReference type="InterPro" id="IPR014729">
    <property type="entry name" value="Rossmann-like_a/b/a_fold"/>
</dbReference>
<dbReference type="PANTHER" id="PTHR46268:SF6">
    <property type="entry name" value="UNIVERSAL STRESS PROTEIN UP12"/>
    <property type="match status" value="1"/>
</dbReference>
<proteinExistence type="inferred from homology"/>
<gene>
    <name evidence="3" type="ORF">EW142_01090</name>
</gene>
<reference evidence="3 4" key="1">
    <citation type="submission" date="2019-02" db="EMBL/GenBank/DDBJ databases">
        <title>Draft genome sequence of Muricauda sp. 176CP4-71.</title>
        <authorList>
            <person name="Park J.-S."/>
        </authorList>
    </citation>
    <scope>NUCLEOTIDE SEQUENCE [LARGE SCALE GENOMIC DNA]</scope>
    <source>
        <strain evidence="3 4">176CP4-71</strain>
    </source>
</reference>
<dbReference type="InterPro" id="IPR006015">
    <property type="entry name" value="Universal_stress_UspA"/>
</dbReference>
<feature type="domain" description="UspA" evidence="2">
    <location>
        <begin position="164"/>
        <end position="271"/>
    </location>
</feature>
<evidence type="ECO:0000259" key="2">
    <source>
        <dbReference type="Pfam" id="PF00582"/>
    </source>
</evidence>
<organism evidence="3 4">
    <name type="scientific">Flagellimonas allohymeniacidonis</name>
    <dbReference type="NCBI Taxonomy" id="2517819"/>
    <lineage>
        <taxon>Bacteria</taxon>
        <taxon>Pseudomonadati</taxon>
        <taxon>Bacteroidota</taxon>
        <taxon>Flavobacteriia</taxon>
        <taxon>Flavobacteriales</taxon>
        <taxon>Flavobacteriaceae</taxon>
        <taxon>Flagellimonas</taxon>
    </lineage>
</organism>
<dbReference type="PANTHER" id="PTHR46268">
    <property type="entry name" value="STRESS RESPONSE PROTEIN NHAX"/>
    <property type="match status" value="1"/>
</dbReference>